<name>A0AA86M7I5_9ENTR</name>
<dbReference type="Proteomes" id="UP000682928">
    <property type="component" value="Chromosome"/>
</dbReference>
<accession>A0AA86M7I5</accession>
<proteinExistence type="predicted"/>
<evidence type="ECO:0000313" key="1">
    <source>
        <dbReference type="EMBL" id="BCU55123.1"/>
    </source>
</evidence>
<protein>
    <submittedName>
        <fullName evidence="1">Uncharacterized protein</fullName>
    </submittedName>
</protein>
<dbReference type="EMBL" id="AP024590">
    <property type="protein sequence ID" value="BCU55123.1"/>
    <property type="molecule type" value="Genomic_DNA"/>
</dbReference>
<sequence length="65" mass="6858">MEMGEERAGLISAAVGAAVVILIASGRAISRDNLVAELERQRRLTGNVIGKGVNRDAAELVRKGQ</sequence>
<organism evidence="1 2">
    <name type="scientific">Enterobacter kobei</name>
    <dbReference type="NCBI Taxonomy" id="208224"/>
    <lineage>
        <taxon>Bacteria</taxon>
        <taxon>Pseudomonadati</taxon>
        <taxon>Pseudomonadota</taxon>
        <taxon>Gammaproteobacteria</taxon>
        <taxon>Enterobacterales</taxon>
        <taxon>Enterobacteriaceae</taxon>
        <taxon>Enterobacter</taxon>
        <taxon>Enterobacter cloacae complex</taxon>
    </lineage>
</organism>
<reference evidence="1" key="1">
    <citation type="submission" date="2021-04" db="EMBL/GenBank/DDBJ databases">
        <title>Difference and commonality of drug resistance evolution in various bacteria. and drug sensitivity profiles.</title>
        <authorList>
            <person name="Maeda T."/>
            <person name="Shibai A."/>
            <person name="Kawada K."/>
            <person name="Kotani H."/>
            <person name="Tarusawa Y."/>
            <person name="Tanabe K."/>
            <person name="Furusawa C."/>
        </authorList>
    </citation>
    <scope>NUCLEOTIDE SEQUENCE</scope>
    <source>
        <strain evidence="1">JCM 8580</strain>
    </source>
</reference>
<dbReference type="AlphaFoldDB" id="A0AA86M7I5"/>
<gene>
    <name evidence="1" type="ORF">ENKO_17170</name>
</gene>
<evidence type="ECO:0000313" key="2">
    <source>
        <dbReference type="Proteomes" id="UP000682928"/>
    </source>
</evidence>